<feature type="region of interest" description="Disordered" evidence="1">
    <location>
        <begin position="49"/>
        <end position="84"/>
    </location>
</feature>
<feature type="compositionally biased region" description="Basic residues" evidence="1">
    <location>
        <begin position="51"/>
        <end position="70"/>
    </location>
</feature>
<name>A0ABD3DGJ4_9LAMI</name>
<gene>
    <name evidence="2" type="ORF">CASFOL_016206</name>
</gene>
<accession>A0ABD3DGJ4</accession>
<feature type="compositionally biased region" description="Basic and acidic residues" evidence="1">
    <location>
        <begin position="71"/>
        <end position="84"/>
    </location>
</feature>
<comment type="caution">
    <text evidence="2">The sequence shown here is derived from an EMBL/GenBank/DDBJ whole genome shotgun (WGS) entry which is preliminary data.</text>
</comment>
<protein>
    <submittedName>
        <fullName evidence="2">Uncharacterized protein</fullName>
    </submittedName>
</protein>
<proteinExistence type="predicted"/>
<evidence type="ECO:0000313" key="2">
    <source>
        <dbReference type="EMBL" id="KAL3641238.1"/>
    </source>
</evidence>
<evidence type="ECO:0000256" key="1">
    <source>
        <dbReference type="SAM" id="MobiDB-lite"/>
    </source>
</evidence>
<evidence type="ECO:0000313" key="3">
    <source>
        <dbReference type="Proteomes" id="UP001632038"/>
    </source>
</evidence>
<organism evidence="2 3">
    <name type="scientific">Castilleja foliolosa</name>
    <dbReference type="NCBI Taxonomy" id="1961234"/>
    <lineage>
        <taxon>Eukaryota</taxon>
        <taxon>Viridiplantae</taxon>
        <taxon>Streptophyta</taxon>
        <taxon>Embryophyta</taxon>
        <taxon>Tracheophyta</taxon>
        <taxon>Spermatophyta</taxon>
        <taxon>Magnoliopsida</taxon>
        <taxon>eudicotyledons</taxon>
        <taxon>Gunneridae</taxon>
        <taxon>Pentapetalae</taxon>
        <taxon>asterids</taxon>
        <taxon>lamiids</taxon>
        <taxon>Lamiales</taxon>
        <taxon>Orobanchaceae</taxon>
        <taxon>Pedicularideae</taxon>
        <taxon>Castillejinae</taxon>
        <taxon>Castilleja</taxon>
    </lineage>
</organism>
<sequence length="84" mass="9203">MAPPKDFNADVIEADFNADVIGAESPKRCPICDKQLICEGKKDENHERFCKGKGKKKGGWVNKKGGKGKKAKEEGKKGKDVNEV</sequence>
<reference evidence="3" key="1">
    <citation type="journal article" date="2024" name="IScience">
        <title>Strigolactones Initiate the Formation of Haustorium-like Structures in Castilleja.</title>
        <authorList>
            <person name="Buerger M."/>
            <person name="Peterson D."/>
            <person name="Chory J."/>
        </authorList>
    </citation>
    <scope>NUCLEOTIDE SEQUENCE [LARGE SCALE GENOMIC DNA]</scope>
</reference>
<keyword evidence="3" id="KW-1185">Reference proteome</keyword>
<dbReference type="Proteomes" id="UP001632038">
    <property type="component" value="Unassembled WGS sequence"/>
</dbReference>
<dbReference type="EMBL" id="JAVIJP010000017">
    <property type="protein sequence ID" value="KAL3641238.1"/>
    <property type="molecule type" value="Genomic_DNA"/>
</dbReference>
<dbReference type="AlphaFoldDB" id="A0ABD3DGJ4"/>